<organism evidence="1 2">
    <name type="scientific">Melastoma candidum</name>
    <dbReference type="NCBI Taxonomy" id="119954"/>
    <lineage>
        <taxon>Eukaryota</taxon>
        <taxon>Viridiplantae</taxon>
        <taxon>Streptophyta</taxon>
        <taxon>Embryophyta</taxon>
        <taxon>Tracheophyta</taxon>
        <taxon>Spermatophyta</taxon>
        <taxon>Magnoliopsida</taxon>
        <taxon>eudicotyledons</taxon>
        <taxon>Gunneridae</taxon>
        <taxon>Pentapetalae</taxon>
        <taxon>rosids</taxon>
        <taxon>malvids</taxon>
        <taxon>Myrtales</taxon>
        <taxon>Melastomataceae</taxon>
        <taxon>Melastomatoideae</taxon>
        <taxon>Melastomateae</taxon>
        <taxon>Melastoma</taxon>
    </lineage>
</organism>
<proteinExistence type="predicted"/>
<sequence length="191" mass="21544">MGSAISRCGNSREPSPFLPSSQLRSTQGYPYPPHPQLYPYAPSYPQPSQEYEYEQKHAPHPASYTGSQPSPSRRKLERKYSKINDDYTCLEQVTEALAHAGLESSNLIVGIDFSKSNEWTGAKSFNQNTLHHIGNDQNPYEQAISIIGKTLSSFDEDNLIPVLDLEMPQPMIKKYSVSTQMRDFAMVLKRS</sequence>
<evidence type="ECO:0000313" key="2">
    <source>
        <dbReference type="Proteomes" id="UP001057402"/>
    </source>
</evidence>
<comment type="caution">
    <text evidence="1">The sequence shown here is derived from an EMBL/GenBank/DDBJ whole genome shotgun (WGS) entry which is preliminary data.</text>
</comment>
<evidence type="ECO:0000313" key="1">
    <source>
        <dbReference type="EMBL" id="KAI4329525.1"/>
    </source>
</evidence>
<accession>A0ACB9N5G9</accession>
<gene>
    <name evidence="1" type="ORF">MLD38_027906</name>
</gene>
<name>A0ACB9N5G9_9MYRT</name>
<dbReference type="EMBL" id="CM042887">
    <property type="protein sequence ID" value="KAI4329525.1"/>
    <property type="molecule type" value="Genomic_DNA"/>
</dbReference>
<protein>
    <submittedName>
        <fullName evidence="1">Uncharacterized protein</fullName>
    </submittedName>
</protein>
<dbReference type="Proteomes" id="UP001057402">
    <property type="component" value="Chromosome 8"/>
</dbReference>
<reference evidence="2" key="1">
    <citation type="journal article" date="2023" name="Front. Plant Sci.">
        <title>Chromosomal-level genome assembly of Melastoma candidum provides insights into trichome evolution.</title>
        <authorList>
            <person name="Zhong Y."/>
            <person name="Wu W."/>
            <person name="Sun C."/>
            <person name="Zou P."/>
            <person name="Liu Y."/>
            <person name="Dai S."/>
            <person name="Zhou R."/>
        </authorList>
    </citation>
    <scope>NUCLEOTIDE SEQUENCE [LARGE SCALE GENOMIC DNA]</scope>
</reference>
<keyword evidence="2" id="KW-1185">Reference proteome</keyword>